<dbReference type="SMART" id="SM00354">
    <property type="entry name" value="HTH_LACI"/>
    <property type="match status" value="1"/>
</dbReference>
<gene>
    <name evidence="6" type="ORF">O9H85_05340</name>
</gene>
<evidence type="ECO:0000256" key="4">
    <source>
        <dbReference type="ARBA" id="ARBA00023163"/>
    </source>
</evidence>
<dbReference type="Gene3D" id="1.10.260.40">
    <property type="entry name" value="lambda repressor-like DNA-binding domains"/>
    <property type="match status" value="1"/>
</dbReference>
<dbReference type="SUPFAM" id="SSF53822">
    <property type="entry name" value="Periplasmic binding protein-like I"/>
    <property type="match status" value="1"/>
</dbReference>
<keyword evidence="4" id="KW-0804">Transcription</keyword>
<evidence type="ECO:0000256" key="3">
    <source>
        <dbReference type="ARBA" id="ARBA00023125"/>
    </source>
</evidence>
<evidence type="ECO:0000313" key="6">
    <source>
        <dbReference type="EMBL" id="MCZ8511853.1"/>
    </source>
</evidence>
<dbReference type="InterPro" id="IPR000843">
    <property type="entry name" value="HTH_LacI"/>
</dbReference>
<dbReference type="InterPro" id="IPR028082">
    <property type="entry name" value="Peripla_BP_I"/>
</dbReference>
<dbReference type="PROSITE" id="PS50932">
    <property type="entry name" value="HTH_LACI_2"/>
    <property type="match status" value="1"/>
</dbReference>
<dbReference type="SUPFAM" id="SSF47413">
    <property type="entry name" value="lambda repressor-like DNA-binding domains"/>
    <property type="match status" value="1"/>
</dbReference>
<organism evidence="6 7">
    <name type="scientific">Paenibacillus gyeongsangnamensis</name>
    <dbReference type="NCBI Taxonomy" id="3388067"/>
    <lineage>
        <taxon>Bacteria</taxon>
        <taxon>Bacillati</taxon>
        <taxon>Bacillota</taxon>
        <taxon>Bacilli</taxon>
        <taxon>Bacillales</taxon>
        <taxon>Paenibacillaceae</taxon>
        <taxon>Paenibacillus</taxon>
    </lineage>
</organism>
<dbReference type="Pfam" id="PF13377">
    <property type="entry name" value="Peripla_BP_3"/>
    <property type="match status" value="1"/>
</dbReference>
<keyword evidence="3 6" id="KW-0238">DNA-binding</keyword>
<accession>A0ABT4Q4Q0</accession>
<keyword evidence="7" id="KW-1185">Reference proteome</keyword>
<dbReference type="CDD" id="cd01392">
    <property type="entry name" value="HTH_LacI"/>
    <property type="match status" value="1"/>
</dbReference>
<feature type="domain" description="HTH lacI-type" evidence="5">
    <location>
        <begin position="5"/>
        <end position="59"/>
    </location>
</feature>
<evidence type="ECO:0000256" key="1">
    <source>
        <dbReference type="ARBA" id="ARBA00022491"/>
    </source>
</evidence>
<dbReference type="EMBL" id="JAQAGZ010000003">
    <property type="protein sequence ID" value="MCZ8511853.1"/>
    <property type="molecule type" value="Genomic_DNA"/>
</dbReference>
<dbReference type="InterPro" id="IPR046335">
    <property type="entry name" value="LacI/GalR-like_sensor"/>
</dbReference>
<dbReference type="Gene3D" id="3.40.50.2300">
    <property type="match status" value="2"/>
</dbReference>
<dbReference type="PANTHER" id="PTHR30146">
    <property type="entry name" value="LACI-RELATED TRANSCRIPTIONAL REPRESSOR"/>
    <property type="match status" value="1"/>
</dbReference>
<dbReference type="PANTHER" id="PTHR30146:SF148">
    <property type="entry name" value="HTH-TYPE TRANSCRIPTIONAL REPRESSOR PURR-RELATED"/>
    <property type="match status" value="1"/>
</dbReference>
<dbReference type="CDD" id="cd06267">
    <property type="entry name" value="PBP1_LacI_sugar_binding-like"/>
    <property type="match status" value="1"/>
</dbReference>
<keyword evidence="2" id="KW-0805">Transcription regulation</keyword>
<name>A0ABT4Q4Q0_9BACL</name>
<protein>
    <submittedName>
        <fullName evidence="6">LacI family DNA-binding transcriptional regulator</fullName>
    </submittedName>
</protein>
<dbReference type="Proteomes" id="UP001527882">
    <property type="component" value="Unassembled WGS sequence"/>
</dbReference>
<evidence type="ECO:0000256" key="2">
    <source>
        <dbReference type="ARBA" id="ARBA00023015"/>
    </source>
</evidence>
<reference evidence="6 7" key="1">
    <citation type="submission" date="2022-12" db="EMBL/GenBank/DDBJ databases">
        <title>Draft genome sequence of Paenibacillus sp. dW9.</title>
        <authorList>
            <person name="Choi E.-W."/>
            <person name="Kim D.-U."/>
        </authorList>
    </citation>
    <scope>NUCLEOTIDE SEQUENCE [LARGE SCALE GENOMIC DNA]</scope>
    <source>
        <strain evidence="7">dW9</strain>
    </source>
</reference>
<keyword evidence="1" id="KW-0678">Repressor</keyword>
<dbReference type="GO" id="GO:0003677">
    <property type="term" value="F:DNA binding"/>
    <property type="evidence" value="ECO:0007669"/>
    <property type="project" value="UniProtKB-KW"/>
</dbReference>
<proteinExistence type="predicted"/>
<comment type="caution">
    <text evidence="6">The sequence shown here is derived from an EMBL/GenBank/DDBJ whole genome shotgun (WGS) entry which is preliminary data.</text>
</comment>
<dbReference type="Pfam" id="PF00356">
    <property type="entry name" value="LacI"/>
    <property type="match status" value="1"/>
</dbReference>
<evidence type="ECO:0000313" key="7">
    <source>
        <dbReference type="Proteomes" id="UP001527882"/>
    </source>
</evidence>
<dbReference type="RefSeq" id="WP_269880252.1">
    <property type="nucleotide sequence ID" value="NZ_JAQAGZ010000003.1"/>
</dbReference>
<evidence type="ECO:0000259" key="5">
    <source>
        <dbReference type="PROSITE" id="PS50932"/>
    </source>
</evidence>
<sequence length="337" mass="37691">MSKRIRQEDIAKELGLSINTVSLALKNSSRINEETRSKVQQVAKALNYIPNSIARSLVQKKTDVIGFILPKMTNPVQIETAQQMERKLLTSGYNMMLMTTDSDKNYESQALDILLSRQVDGIFLFPTNKHNQDKIKSIRSAGIPLVLLSGGRYKPSSDAVYMNQFSGAYQATEHLAKLGYREIGFITGGAANVEKFDGYQAVLRDRQLEFREELVARVSHFSYEQGYKAASKLMANGPVRAVLASSDYLALGALRWCRERGLRVPEDVALIGFDDLEAAEYAEVPLTSVTYKGEELTTKAVSLMFRLIEEQERMTSKEPECIEINPTLSIRKSCGAI</sequence>
<dbReference type="InterPro" id="IPR010982">
    <property type="entry name" value="Lambda_DNA-bd_dom_sf"/>
</dbReference>